<dbReference type="RefSeq" id="WP_212008432.1">
    <property type="nucleotide sequence ID" value="NZ_JAAFYZ010000018.1"/>
</dbReference>
<organism evidence="1 2">
    <name type="scientific">Catenulispora pinistramenti</name>
    <dbReference type="NCBI Taxonomy" id="2705254"/>
    <lineage>
        <taxon>Bacteria</taxon>
        <taxon>Bacillati</taxon>
        <taxon>Actinomycetota</taxon>
        <taxon>Actinomycetes</taxon>
        <taxon>Catenulisporales</taxon>
        <taxon>Catenulisporaceae</taxon>
        <taxon>Catenulispora</taxon>
    </lineage>
</organism>
<sequence length="250" mass="26763">MPESSRTATVAVLDYPGPSMPARTKSILLGDDRFSCTYPLDLHLPHTTSLPEYAAAVVEHIGDRPDVVVAYCAAAPIAREAARRFAMTPRLVLVNPEVPDADRVVRELASFLAGDARPTESEDRQAAAAWLADGADPDRLQQILGDQHLARLEDQFGGPQPHLRPIALQLASMQVAWIHHLAAGSGGPTDDAASIAIADEYHLVSADHPCRPDCTARHEVFGESAEEIFSGRRLADAVAAAGSRSVPDRG</sequence>
<keyword evidence="2" id="KW-1185">Reference proteome</keyword>
<comment type="caution">
    <text evidence="1">The sequence shown here is derived from an EMBL/GenBank/DDBJ whole genome shotgun (WGS) entry which is preliminary data.</text>
</comment>
<gene>
    <name evidence="1" type="ORF">KGQ19_07900</name>
</gene>
<evidence type="ECO:0000313" key="1">
    <source>
        <dbReference type="EMBL" id="MBS2546789.1"/>
    </source>
</evidence>
<protein>
    <submittedName>
        <fullName evidence="1">Uncharacterized protein</fullName>
    </submittedName>
</protein>
<dbReference type="InterPro" id="IPR029058">
    <property type="entry name" value="AB_hydrolase_fold"/>
</dbReference>
<proteinExistence type="predicted"/>
<name>A0ABS5KL82_9ACTN</name>
<dbReference type="SUPFAM" id="SSF53474">
    <property type="entry name" value="alpha/beta-Hydrolases"/>
    <property type="match status" value="1"/>
</dbReference>
<accession>A0ABS5KL82</accession>
<dbReference type="EMBL" id="JAAFYZ010000018">
    <property type="protein sequence ID" value="MBS2546789.1"/>
    <property type="molecule type" value="Genomic_DNA"/>
</dbReference>
<dbReference type="Proteomes" id="UP000730482">
    <property type="component" value="Unassembled WGS sequence"/>
</dbReference>
<reference evidence="1 2" key="1">
    <citation type="submission" date="2020-02" db="EMBL/GenBank/DDBJ databases">
        <title>Acidophilic actinobacteria isolated from forest soil.</title>
        <authorList>
            <person name="Golinska P."/>
        </authorList>
    </citation>
    <scope>NUCLEOTIDE SEQUENCE [LARGE SCALE GENOMIC DNA]</scope>
    <source>
        <strain evidence="1 2">NL8</strain>
    </source>
</reference>
<evidence type="ECO:0000313" key="2">
    <source>
        <dbReference type="Proteomes" id="UP000730482"/>
    </source>
</evidence>